<protein>
    <submittedName>
        <fullName evidence="2">Uncharacterized protein</fullName>
    </submittedName>
</protein>
<evidence type="ECO:0000256" key="1">
    <source>
        <dbReference type="SAM" id="Phobius"/>
    </source>
</evidence>
<keyword evidence="1" id="KW-0812">Transmembrane</keyword>
<reference evidence="2 3" key="1">
    <citation type="journal article" date="2013" name="Proc. Natl. Acad. Sci. U.S.A.">
        <title>Genome of an arbuscular mycorrhizal fungus provides insight into the oldest plant symbiosis.</title>
        <authorList>
            <person name="Tisserant E."/>
            <person name="Malbreil M."/>
            <person name="Kuo A."/>
            <person name="Kohler A."/>
            <person name="Symeonidi A."/>
            <person name="Balestrini R."/>
            <person name="Charron P."/>
            <person name="Duensing N."/>
            <person name="Frei Dit Frey N."/>
            <person name="Gianinazzi-Pearson V."/>
            <person name="Gilbert L.B."/>
            <person name="Handa Y."/>
            <person name="Herr J.R."/>
            <person name="Hijri M."/>
            <person name="Koul R."/>
            <person name="Kawaguchi M."/>
            <person name="Krajinski F."/>
            <person name="Lammers P.J."/>
            <person name="Masclaux F.G."/>
            <person name="Murat C."/>
            <person name="Morin E."/>
            <person name="Ndikumana S."/>
            <person name="Pagni M."/>
            <person name="Petitpierre D."/>
            <person name="Requena N."/>
            <person name="Rosikiewicz P."/>
            <person name="Riley R."/>
            <person name="Saito K."/>
            <person name="San Clemente H."/>
            <person name="Shapiro H."/>
            <person name="van Tuinen D."/>
            <person name="Becard G."/>
            <person name="Bonfante P."/>
            <person name="Paszkowski U."/>
            <person name="Shachar-Hill Y.Y."/>
            <person name="Tuskan G.A."/>
            <person name="Young P.W."/>
            <person name="Sanders I.R."/>
            <person name="Henrissat B."/>
            <person name="Rensing S.A."/>
            <person name="Grigoriev I.V."/>
            <person name="Corradi N."/>
            <person name="Roux C."/>
            <person name="Martin F."/>
        </authorList>
    </citation>
    <scope>NUCLEOTIDE SEQUENCE [LARGE SCALE GENOMIC DNA]</scope>
    <source>
        <strain evidence="2 3">DAOM 197198</strain>
    </source>
</reference>
<name>A0A2P4PCB0_RHIID</name>
<dbReference type="VEuPathDB" id="FungiDB:RhiirFUN_011440"/>
<reference evidence="2 3" key="2">
    <citation type="journal article" date="2018" name="New Phytol.">
        <title>High intraspecific genome diversity in the model arbuscular mycorrhizal symbiont Rhizophagus irregularis.</title>
        <authorList>
            <person name="Chen E.C.H."/>
            <person name="Morin E."/>
            <person name="Beaudet D."/>
            <person name="Noel J."/>
            <person name="Yildirir G."/>
            <person name="Ndikumana S."/>
            <person name="Charron P."/>
            <person name="St-Onge C."/>
            <person name="Giorgi J."/>
            <person name="Kruger M."/>
            <person name="Marton T."/>
            <person name="Ropars J."/>
            <person name="Grigoriev I.V."/>
            <person name="Hainaut M."/>
            <person name="Henrissat B."/>
            <person name="Roux C."/>
            <person name="Martin F."/>
            <person name="Corradi N."/>
        </authorList>
    </citation>
    <scope>NUCLEOTIDE SEQUENCE [LARGE SCALE GENOMIC DNA]</scope>
    <source>
        <strain evidence="2 3">DAOM 197198</strain>
    </source>
</reference>
<dbReference type="Proteomes" id="UP000018888">
    <property type="component" value="Unassembled WGS sequence"/>
</dbReference>
<dbReference type="EMBL" id="AUPC02000280">
    <property type="protein sequence ID" value="POG63029.1"/>
    <property type="molecule type" value="Genomic_DNA"/>
</dbReference>
<sequence>MIVEIETKYTTCGKLIGIESSKGILDAWTREESSPNFDYAFIEDLDFGKFSTLICLESGDCLGSTNGSRNCGFKELRYCWVDNEMQVALKIMTLIYYLLPVTFVVIPYTTIKNMKEWE</sequence>
<keyword evidence="1" id="KW-1133">Transmembrane helix</keyword>
<evidence type="ECO:0000313" key="2">
    <source>
        <dbReference type="EMBL" id="POG63029.1"/>
    </source>
</evidence>
<keyword evidence="1" id="KW-0472">Membrane</keyword>
<feature type="transmembrane region" description="Helical" evidence="1">
    <location>
        <begin position="94"/>
        <end position="111"/>
    </location>
</feature>
<keyword evidence="3" id="KW-1185">Reference proteome</keyword>
<evidence type="ECO:0000313" key="3">
    <source>
        <dbReference type="Proteomes" id="UP000018888"/>
    </source>
</evidence>
<dbReference type="AlphaFoldDB" id="A0A2P4PCB0"/>
<gene>
    <name evidence="2" type="ORF">GLOIN_2v1882426</name>
</gene>
<proteinExistence type="predicted"/>
<comment type="caution">
    <text evidence="2">The sequence shown here is derived from an EMBL/GenBank/DDBJ whole genome shotgun (WGS) entry which is preliminary data.</text>
</comment>
<organism evidence="2 3">
    <name type="scientific">Rhizophagus irregularis (strain DAOM 181602 / DAOM 197198 / MUCL 43194)</name>
    <name type="common">Arbuscular mycorrhizal fungus</name>
    <name type="synonym">Glomus intraradices</name>
    <dbReference type="NCBI Taxonomy" id="747089"/>
    <lineage>
        <taxon>Eukaryota</taxon>
        <taxon>Fungi</taxon>
        <taxon>Fungi incertae sedis</taxon>
        <taxon>Mucoromycota</taxon>
        <taxon>Glomeromycotina</taxon>
        <taxon>Glomeromycetes</taxon>
        <taxon>Glomerales</taxon>
        <taxon>Glomeraceae</taxon>
        <taxon>Rhizophagus</taxon>
    </lineage>
</organism>
<accession>A0A2P4PCB0</accession>